<evidence type="ECO:0000313" key="2">
    <source>
        <dbReference type="WBParaSite" id="ACRNAN_scaffold12510.g16456.t1"/>
    </source>
</evidence>
<dbReference type="AlphaFoldDB" id="A0A914CPB1"/>
<protein>
    <submittedName>
        <fullName evidence="2">Uncharacterized protein</fullName>
    </submittedName>
</protein>
<proteinExistence type="predicted"/>
<accession>A0A914CPB1</accession>
<sequence>MIDFVVLEKTEVGNLKFDLHSIPAKKEVLLEEGFEVRTMLTALAFNENRLAEMRGDRRISEVYECFSKSKGEKVTKIKKGPIRDGWKKEIVEESLERKRRQGPREQVKLVQNEDLDVVVDQLEELLMFSDSKEEEFE</sequence>
<dbReference type="WBParaSite" id="ACRNAN_scaffold12510.g16456.t1">
    <property type="protein sequence ID" value="ACRNAN_scaffold12510.g16456.t1"/>
    <property type="gene ID" value="ACRNAN_scaffold12510.g16456"/>
</dbReference>
<reference evidence="2" key="1">
    <citation type="submission" date="2022-11" db="UniProtKB">
        <authorList>
            <consortium name="WormBaseParasite"/>
        </authorList>
    </citation>
    <scope>IDENTIFICATION</scope>
</reference>
<name>A0A914CPB1_9BILA</name>
<keyword evidence="1" id="KW-1185">Reference proteome</keyword>
<dbReference type="Proteomes" id="UP000887540">
    <property type="component" value="Unplaced"/>
</dbReference>
<organism evidence="1 2">
    <name type="scientific">Acrobeloides nanus</name>
    <dbReference type="NCBI Taxonomy" id="290746"/>
    <lineage>
        <taxon>Eukaryota</taxon>
        <taxon>Metazoa</taxon>
        <taxon>Ecdysozoa</taxon>
        <taxon>Nematoda</taxon>
        <taxon>Chromadorea</taxon>
        <taxon>Rhabditida</taxon>
        <taxon>Tylenchina</taxon>
        <taxon>Cephalobomorpha</taxon>
        <taxon>Cephaloboidea</taxon>
        <taxon>Cephalobidae</taxon>
        <taxon>Acrobeloides</taxon>
    </lineage>
</organism>
<evidence type="ECO:0000313" key="1">
    <source>
        <dbReference type="Proteomes" id="UP000887540"/>
    </source>
</evidence>